<dbReference type="AlphaFoldDB" id="A0A672YLR3"/>
<dbReference type="PANTHER" id="PTHR44656:SF5">
    <property type="entry name" value="DEHYDROGENASE_REDUCTASE SDR FAMILY MEMBER 12"/>
    <property type="match status" value="1"/>
</dbReference>
<reference evidence="1" key="1">
    <citation type="submission" date="2019-06" db="EMBL/GenBank/DDBJ databases">
        <authorList>
            <consortium name="Wellcome Sanger Institute Data Sharing"/>
        </authorList>
    </citation>
    <scope>NUCLEOTIDE SEQUENCE [LARGE SCALE GENOMIC DNA]</scope>
</reference>
<evidence type="ECO:0008006" key="3">
    <source>
        <dbReference type="Google" id="ProtNLM"/>
    </source>
</evidence>
<dbReference type="Gene3D" id="3.40.50.720">
    <property type="entry name" value="NAD(P)-binding Rossmann-like Domain"/>
    <property type="match status" value="1"/>
</dbReference>
<dbReference type="Proteomes" id="UP000472271">
    <property type="component" value="Chromosome 21"/>
</dbReference>
<organism evidence="1 2">
    <name type="scientific">Sphaeramia orbicularis</name>
    <name type="common">orbiculate cardinalfish</name>
    <dbReference type="NCBI Taxonomy" id="375764"/>
    <lineage>
        <taxon>Eukaryota</taxon>
        <taxon>Metazoa</taxon>
        <taxon>Chordata</taxon>
        <taxon>Craniata</taxon>
        <taxon>Vertebrata</taxon>
        <taxon>Euteleostomi</taxon>
        <taxon>Actinopterygii</taxon>
        <taxon>Neopterygii</taxon>
        <taxon>Teleostei</taxon>
        <taxon>Neoteleostei</taxon>
        <taxon>Acanthomorphata</taxon>
        <taxon>Gobiaria</taxon>
        <taxon>Kurtiformes</taxon>
        <taxon>Apogonoidei</taxon>
        <taxon>Apogonidae</taxon>
        <taxon>Apogoninae</taxon>
        <taxon>Sphaeramia</taxon>
    </lineage>
</organism>
<dbReference type="InterPro" id="IPR036291">
    <property type="entry name" value="NAD(P)-bd_dom_sf"/>
</dbReference>
<protein>
    <recommendedName>
        <fullName evidence="3">Dehydrogenase/reductase (SDR family) member 12</fullName>
    </recommendedName>
</protein>
<dbReference type="PANTHER" id="PTHR44656">
    <property type="entry name" value="DEHYDROGENASE/REDUCTASE SDR FAMILY MEMBER 12"/>
    <property type="match status" value="1"/>
</dbReference>
<dbReference type="Ensembl" id="ENSSORT00005005638.1">
    <property type="protein sequence ID" value="ENSSORP00005005458.1"/>
    <property type="gene ID" value="ENSSORG00005003139.1"/>
</dbReference>
<reference evidence="1" key="2">
    <citation type="submission" date="2025-08" db="UniProtKB">
        <authorList>
            <consortium name="Ensembl"/>
        </authorList>
    </citation>
    <scope>IDENTIFICATION</scope>
</reference>
<proteinExistence type="predicted"/>
<evidence type="ECO:0000313" key="1">
    <source>
        <dbReference type="Ensembl" id="ENSSORP00005005458.1"/>
    </source>
</evidence>
<name>A0A672YLR3_9TELE</name>
<gene>
    <name evidence="1" type="primary">dhrs12</name>
</gene>
<dbReference type="PRINTS" id="PR00081">
    <property type="entry name" value="GDHRDH"/>
</dbReference>
<keyword evidence="2" id="KW-1185">Reference proteome</keyword>
<accession>A0A672YLR3</accession>
<dbReference type="SUPFAM" id="SSF51735">
    <property type="entry name" value="NAD(P)-binding Rossmann-fold domains"/>
    <property type="match status" value="1"/>
</dbReference>
<sequence>LIFIINTNTWFKVLYFVLIRCGYESAAKHFTPGDLDVNVSGRSYMITGANSGIGKATAQEIANRGGTIHMVCRNQERADAAKNEIVEQSKNQNVHVHIVDMSNMRQVWEFAQNFSQNNTLHVLINNAGCMVNQREVTDEGLEKNFATNTLGTYVLTTALIPALKKVEDPRVITVASGGMLTQRLNVDDLQFEKGTFDGTMAYAQNKRQQVVLTERWASEHKDIHFSSMHPGWADTPAVRTSMPSFHAKMQSRLRTEAMGADTTLWLAVSAAAIKQPSGLFFQGRRQSFSLYSTGSIHWCQAQQTPPLAHILSIICKWEDF</sequence>
<evidence type="ECO:0000313" key="2">
    <source>
        <dbReference type="Proteomes" id="UP000472271"/>
    </source>
</evidence>
<reference evidence="1" key="3">
    <citation type="submission" date="2025-09" db="UniProtKB">
        <authorList>
            <consortium name="Ensembl"/>
        </authorList>
    </citation>
    <scope>IDENTIFICATION</scope>
</reference>
<dbReference type="Pfam" id="PF00106">
    <property type="entry name" value="adh_short"/>
    <property type="match status" value="1"/>
</dbReference>
<dbReference type="InterPro" id="IPR002347">
    <property type="entry name" value="SDR_fam"/>
</dbReference>
<dbReference type="InParanoid" id="A0A672YLR3"/>
<dbReference type="InterPro" id="IPR052992">
    <property type="entry name" value="SDR_member_12"/>
</dbReference>